<keyword evidence="2" id="KW-1185">Reference proteome</keyword>
<organism evidence="1 2">
    <name type="scientific">Melastoma candidum</name>
    <dbReference type="NCBI Taxonomy" id="119954"/>
    <lineage>
        <taxon>Eukaryota</taxon>
        <taxon>Viridiplantae</taxon>
        <taxon>Streptophyta</taxon>
        <taxon>Embryophyta</taxon>
        <taxon>Tracheophyta</taxon>
        <taxon>Spermatophyta</taxon>
        <taxon>Magnoliopsida</taxon>
        <taxon>eudicotyledons</taxon>
        <taxon>Gunneridae</taxon>
        <taxon>Pentapetalae</taxon>
        <taxon>rosids</taxon>
        <taxon>malvids</taxon>
        <taxon>Myrtales</taxon>
        <taxon>Melastomataceae</taxon>
        <taxon>Melastomatoideae</taxon>
        <taxon>Melastomateae</taxon>
        <taxon>Melastoma</taxon>
    </lineage>
</organism>
<evidence type="ECO:0000313" key="1">
    <source>
        <dbReference type="EMBL" id="KAI4319309.1"/>
    </source>
</evidence>
<dbReference type="Proteomes" id="UP001057402">
    <property type="component" value="Chromosome 10"/>
</dbReference>
<name>A0ACB9M7E0_9MYRT</name>
<protein>
    <submittedName>
        <fullName evidence="1">Uncharacterized protein</fullName>
    </submittedName>
</protein>
<sequence length="437" mass="48107">MSEALTNGPGNIAGVSASGLLLSCLALVFSSLVSHTVTLFPYLVKLVSFLGPLFFTTFLVLLALLTLSPSFIRGEMSEPGLSSIMGACSSLLNQFRTNANEVKGGFEVYEGSEVYRIIFEAPGMESSPYGSGNKELEPPVDKFLIYGDNAFGNGSLPRSKREEKKDCPVEEIVCPNVEPGKKLGALFMEKLWCEAECSEEMEVVAKVKAEDENSEKVVDEEKQVFHDSESELTKESEAKINDGDVDTKNNNPDTIFGRKRQGSRRFGESSSRVYGNVLGGGELDRNLGSFGSMSRSVEWKRTLACKLFEERRNSEGEGMDSLWETYEDDASKKGGDKMKKEKKAIKRWKKERVDSKISVVSNKVQDEDDSDEVDGDEVGMDGKLCCLQALRLSAGRKMGMGMGIKPNIVRMSKAFKGMSWLYHHQVVSHGHGSGKKG</sequence>
<accession>A0ACB9M7E0</accession>
<dbReference type="EMBL" id="CM042889">
    <property type="protein sequence ID" value="KAI4319309.1"/>
    <property type="molecule type" value="Genomic_DNA"/>
</dbReference>
<proteinExistence type="predicted"/>
<evidence type="ECO:0000313" key="2">
    <source>
        <dbReference type="Proteomes" id="UP001057402"/>
    </source>
</evidence>
<gene>
    <name evidence="1" type="ORF">MLD38_032923</name>
</gene>
<comment type="caution">
    <text evidence="1">The sequence shown here is derived from an EMBL/GenBank/DDBJ whole genome shotgun (WGS) entry which is preliminary data.</text>
</comment>
<reference evidence="2" key="1">
    <citation type="journal article" date="2023" name="Front. Plant Sci.">
        <title>Chromosomal-level genome assembly of Melastoma candidum provides insights into trichome evolution.</title>
        <authorList>
            <person name="Zhong Y."/>
            <person name="Wu W."/>
            <person name="Sun C."/>
            <person name="Zou P."/>
            <person name="Liu Y."/>
            <person name="Dai S."/>
            <person name="Zhou R."/>
        </authorList>
    </citation>
    <scope>NUCLEOTIDE SEQUENCE [LARGE SCALE GENOMIC DNA]</scope>
</reference>